<reference evidence="2 3" key="1">
    <citation type="submission" date="2016-10" db="EMBL/GenBank/DDBJ databases">
        <authorList>
            <person name="Varghese N."/>
            <person name="Submissions S."/>
        </authorList>
    </citation>
    <scope>NUCLEOTIDE SEQUENCE [LARGE SCALE GENOMIC DNA]</scope>
    <source>
        <strain evidence="2 3">22B</strain>
    </source>
</reference>
<dbReference type="InterPro" id="IPR006938">
    <property type="entry name" value="DUF624"/>
</dbReference>
<protein>
    <submittedName>
        <fullName evidence="2">Uncharacterized membrane protein YesL</fullName>
    </submittedName>
</protein>
<gene>
    <name evidence="2" type="ORF">SAMN04487865_10616</name>
</gene>
<evidence type="ECO:0000313" key="2">
    <source>
        <dbReference type="EMBL" id="SFK36425.1"/>
    </source>
</evidence>
<sequence>MQESALIIFCNWVSRLFFLHVAFIVGLFMGGIIGGIAPSSVMVCTMLRRYLNGAGHISIKAMFDCYMNEFIRSNLITLYFIVPALLCLCGVFWAIEHDSFFSVCSLVLLPYAALSLIISYCCIVMFSIYDAADMKAVLANALYLLISQKMTMFMTALCFTTILILLVVMPIVVVFFGIMPVFFTSVGLMWRNHLECRVLN</sequence>
<feature type="transmembrane region" description="Helical" evidence="1">
    <location>
        <begin position="76"/>
        <end position="95"/>
    </location>
</feature>
<feature type="transmembrane region" description="Helical" evidence="1">
    <location>
        <begin position="141"/>
        <end position="165"/>
    </location>
</feature>
<dbReference type="OrthoDB" id="5906655at2"/>
<accession>A0A662ZDN0</accession>
<dbReference type="RefSeq" id="WP_074841477.1">
    <property type="nucleotide sequence ID" value="NZ_CP047056.1"/>
</dbReference>
<keyword evidence="1" id="KW-0472">Membrane</keyword>
<dbReference type="Pfam" id="PF04854">
    <property type="entry name" value="DUF624"/>
    <property type="match status" value="1"/>
</dbReference>
<keyword evidence="3" id="KW-1185">Reference proteome</keyword>
<feature type="transmembrane region" description="Helical" evidence="1">
    <location>
        <begin position="171"/>
        <end position="190"/>
    </location>
</feature>
<keyword evidence="1" id="KW-0812">Transmembrane</keyword>
<dbReference type="AlphaFoldDB" id="A0A662ZDN0"/>
<name>A0A662ZDN0_9GAMM</name>
<proteinExistence type="predicted"/>
<keyword evidence="1" id="KW-1133">Transmembrane helix</keyword>
<evidence type="ECO:0000256" key="1">
    <source>
        <dbReference type="SAM" id="Phobius"/>
    </source>
</evidence>
<feature type="transmembrane region" description="Helical" evidence="1">
    <location>
        <begin position="17"/>
        <end position="41"/>
    </location>
</feature>
<dbReference type="Proteomes" id="UP000243374">
    <property type="component" value="Unassembled WGS sequence"/>
</dbReference>
<evidence type="ECO:0000313" key="3">
    <source>
        <dbReference type="Proteomes" id="UP000243374"/>
    </source>
</evidence>
<dbReference type="EMBL" id="FOSF01000061">
    <property type="protein sequence ID" value="SFK36425.1"/>
    <property type="molecule type" value="Genomic_DNA"/>
</dbReference>
<organism evidence="2 3">
    <name type="scientific">Succinivibrio dextrinosolvens</name>
    <dbReference type="NCBI Taxonomy" id="83771"/>
    <lineage>
        <taxon>Bacteria</taxon>
        <taxon>Pseudomonadati</taxon>
        <taxon>Pseudomonadota</taxon>
        <taxon>Gammaproteobacteria</taxon>
        <taxon>Aeromonadales</taxon>
        <taxon>Succinivibrionaceae</taxon>
        <taxon>Succinivibrio</taxon>
    </lineage>
</organism>
<feature type="transmembrane region" description="Helical" evidence="1">
    <location>
        <begin position="107"/>
        <end position="129"/>
    </location>
</feature>